<accession>A0A0V0SC30</accession>
<evidence type="ECO:0000313" key="3">
    <source>
        <dbReference type="Proteomes" id="UP000054630"/>
    </source>
</evidence>
<protein>
    <submittedName>
        <fullName evidence="2">Centromere/kinetochore protein zw10-like protein</fullName>
    </submittedName>
</protein>
<dbReference type="GO" id="GO:0005737">
    <property type="term" value="C:cytoplasm"/>
    <property type="evidence" value="ECO:0007669"/>
    <property type="project" value="GOC"/>
</dbReference>
<name>A0A0V0SC30_9BILA</name>
<gene>
    <name evidence="2" type="primary">Zw10</name>
    <name evidence="2" type="ORF">T07_6722</name>
</gene>
<keyword evidence="3" id="KW-1185">Reference proteome</keyword>
<dbReference type="OrthoDB" id="534815at2759"/>
<reference evidence="2 3" key="1">
    <citation type="submission" date="2015-01" db="EMBL/GenBank/DDBJ databases">
        <title>Evolution of Trichinella species and genotypes.</title>
        <authorList>
            <person name="Korhonen P.K."/>
            <person name="Edoardo P."/>
            <person name="Giuseppe L.R."/>
            <person name="Gasser R.B."/>
        </authorList>
    </citation>
    <scope>NUCLEOTIDE SEQUENCE [LARGE SCALE GENOMIC DNA]</scope>
    <source>
        <strain evidence="2">ISS37</strain>
    </source>
</reference>
<dbReference type="AlphaFoldDB" id="A0A0V0SC30"/>
<dbReference type="Proteomes" id="UP000054630">
    <property type="component" value="Unassembled WGS sequence"/>
</dbReference>
<dbReference type="PANTHER" id="PTHR12205:SF0">
    <property type="entry name" value="CENTROMERE_KINETOCHORE PROTEIN ZW10 HOMOLOG"/>
    <property type="match status" value="1"/>
</dbReference>
<dbReference type="GO" id="GO:1990423">
    <property type="term" value="C:RZZ complex"/>
    <property type="evidence" value="ECO:0007669"/>
    <property type="project" value="TreeGrafter"/>
</dbReference>
<dbReference type="Gene3D" id="1.10.357.150">
    <property type="match status" value="1"/>
</dbReference>
<organism evidence="2 3">
    <name type="scientific">Trichinella nelsoni</name>
    <dbReference type="NCBI Taxonomy" id="6336"/>
    <lineage>
        <taxon>Eukaryota</taxon>
        <taxon>Metazoa</taxon>
        <taxon>Ecdysozoa</taxon>
        <taxon>Nematoda</taxon>
        <taxon>Enoplea</taxon>
        <taxon>Dorylaimia</taxon>
        <taxon>Trichinellida</taxon>
        <taxon>Trichinellidae</taxon>
        <taxon>Trichinella</taxon>
    </lineage>
</organism>
<dbReference type="GO" id="GO:0006888">
    <property type="term" value="P:endoplasmic reticulum to Golgi vesicle-mediated transport"/>
    <property type="evidence" value="ECO:0007669"/>
    <property type="project" value="TreeGrafter"/>
</dbReference>
<dbReference type="InterPro" id="IPR055148">
    <property type="entry name" value="ZW10_C_2"/>
</dbReference>
<comment type="caution">
    <text evidence="2">The sequence shown here is derived from an EMBL/GenBank/DDBJ whole genome shotgun (WGS) entry which is preliminary data.</text>
</comment>
<dbReference type="Pfam" id="PF22766">
    <property type="entry name" value="ZW10_C2"/>
    <property type="match status" value="1"/>
</dbReference>
<dbReference type="InterPro" id="IPR046362">
    <property type="entry name" value="Zw10/DSL1_C_sf"/>
</dbReference>
<dbReference type="GO" id="GO:0007094">
    <property type="term" value="P:mitotic spindle assembly checkpoint signaling"/>
    <property type="evidence" value="ECO:0007669"/>
    <property type="project" value="TreeGrafter"/>
</dbReference>
<feature type="domain" description="ZW10 C-terminal helical" evidence="1">
    <location>
        <begin position="642"/>
        <end position="783"/>
    </location>
</feature>
<evidence type="ECO:0000313" key="2">
    <source>
        <dbReference type="EMBL" id="KRX24266.1"/>
    </source>
</evidence>
<sequence length="784" mass="90932">MINDSHRYDEKMSNYKRFHFYVEHHNLLMYSDELLKKSLKKNYKIYSIPNICLLLYCKSFCNSSCPLMNIVCHGQIMDSRTNFSTASKLLDNRFEKLSEAMAKIKICEEEMSHQYKWIQKNNVYSEEKIDSYEHDYENELKVCDEQITNLFNLSDDIGIMSSMVDNYKLAFYLRRCSKRISQLEKNLVLGVDWLSLKTNVVQPAAELLEKHKMECLGKLNDEWLELFQFNCSSENVELRIGAGQQNFNKAILSLNALGSLDNMLVSLSRQVDEKCFKFIRENCCNFNYSIMEGNIYWKVSLVTGDDESTTFLQTSLDNFIEAWTALGERFSSIKLSYSDNFYGKFLNHIGHNLVEVVFFGLLNPAILMFEASLLSPMCTRMQQCDVFFENLFQNGLSDACMIKYELLKTSIKSTYLKRTRDKHLASARSILTCKEELSNRRVLIANNEKHLLGLESSVSDEYLNEFIFKNWNSTSSSSSSSSSSLWTFPTVCVSNAAYLLMKMISEILHDSSTNVTDIEKDEIIQYNIETCQKIIFMYRSSKYWDGDVDFFNEESVMNYVDTVYVTHCLLLNSMQLLNAGCHVRFPFFTIMQDLRKNATLQFRAYIEKCATAVKERLNSLKKLDGLLVVDCMKEYQTNLNGLLVKYEQWKLKWQQILPEKVWQAEIGRLINISLQFFCDVILKKEDITSNEADQLQILISPFISKCGALFEMNLSEDLLPVCKSWERLQEILLILDSNLKAIEKRWANGSGPMALLLTAEELRNLIRASFQNTKLRAEVLSKIK</sequence>
<evidence type="ECO:0000259" key="1">
    <source>
        <dbReference type="Pfam" id="PF22766"/>
    </source>
</evidence>
<dbReference type="PANTHER" id="PTHR12205">
    <property type="entry name" value="CENTROMERE/KINETOCHORE PROTEIN ZW10"/>
    <property type="match status" value="1"/>
</dbReference>
<dbReference type="STRING" id="6336.A0A0V0SC30"/>
<proteinExistence type="predicted"/>
<dbReference type="EMBL" id="JYDL01000019">
    <property type="protein sequence ID" value="KRX24266.1"/>
    <property type="molecule type" value="Genomic_DNA"/>
</dbReference>